<evidence type="ECO:0000256" key="1">
    <source>
        <dbReference type="SAM" id="Phobius"/>
    </source>
</evidence>
<feature type="transmembrane region" description="Helical" evidence="1">
    <location>
        <begin position="35"/>
        <end position="55"/>
    </location>
</feature>
<accession>A0A915KZW1</accession>
<evidence type="ECO:0000313" key="3">
    <source>
        <dbReference type="WBParaSite" id="nRc.2.0.1.t43984-RA"/>
    </source>
</evidence>
<dbReference type="WBParaSite" id="nRc.2.0.1.t43984-RA">
    <property type="protein sequence ID" value="nRc.2.0.1.t43984-RA"/>
    <property type="gene ID" value="nRc.2.0.1.g43984"/>
</dbReference>
<keyword evidence="2" id="KW-1185">Reference proteome</keyword>
<keyword evidence="1" id="KW-0472">Membrane</keyword>
<dbReference type="Proteomes" id="UP000887565">
    <property type="component" value="Unplaced"/>
</dbReference>
<organism evidence="2 3">
    <name type="scientific">Romanomermis culicivorax</name>
    <name type="common">Nematode worm</name>
    <dbReference type="NCBI Taxonomy" id="13658"/>
    <lineage>
        <taxon>Eukaryota</taxon>
        <taxon>Metazoa</taxon>
        <taxon>Ecdysozoa</taxon>
        <taxon>Nematoda</taxon>
        <taxon>Enoplea</taxon>
        <taxon>Dorylaimia</taxon>
        <taxon>Mermithida</taxon>
        <taxon>Mermithoidea</taxon>
        <taxon>Mermithidae</taxon>
        <taxon>Romanomermis</taxon>
    </lineage>
</organism>
<name>A0A915KZW1_ROMCU</name>
<protein>
    <submittedName>
        <fullName evidence="3">Uncharacterized protein</fullName>
    </submittedName>
</protein>
<keyword evidence="1" id="KW-0812">Transmembrane</keyword>
<evidence type="ECO:0000313" key="2">
    <source>
        <dbReference type="Proteomes" id="UP000887565"/>
    </source>
</evidence>
<sequence>MVKPSNILTIHYSSFTLNWQPQKVAKTCKTVHGKLLILIFMKIFISYLTLTLIQCRNKAIVRNRKKAGKNEKVICWCYEEFPVL</sequence>
<dbReference type="AlphaFoldDB" id="A0A915KZW1"/>
<keyword evidence="1" id="KW-1133">Transmembrane helix</keyword>
<proteinExistence type="predicted"/>
<reference evidence="3" key="1">
    <citation type="submission" date="2022-11" db="UniProtKB">
        <authorList>
            <consortium name="WormBaseParasite"/>
        </authorList>
    </citation>
    <scope>IDENTIFICATION</scope>
</reference>